<protein>
    <submittedName>
        <fullName evidence="1">Uncharacterized protein</fullName>
    </submittedName>
</protein>
<accession>A0A1W1WXB3</accession>
<dbReference type="Proteomes" id="UP000192468">
    <property type="component" value="Unassembled WGS sequence"/>
</dbReference>
<gene>
    <name evidence="1" type="ORF">SAMN02745134_00040</name>
</gene>
<dbReference type="RefSeq" id="WP_084113272.1">
    <property type="nucleotide sequence ID" value="NZ_FWXH01000002.1"/>
</dbReference>
<dbReference type="AlphaFoldDB" id="A0A1W1WXB3"/>
<proteinExistence type="predicted"/>
<evidence type="ECO:0000313" key="1">
    <source>
        <dbReference type="EMBL" id="SMC16285.1"/>
    </source>
</evidence>
<keyword evidence="2" id="KW-1185">Reference proteome</keyword>
<evidence type="ECO:0000313" key="2">
    <source>
        <dbReference type="Proteomes" id="UP000192468"/>
    </source>
</evidence>
<dbReference type="EMBL" id="FWXH01000002">
    <property type="protein sequence ID" value="SMC16285.1"/>
    <property type="molecule type" value="Genomic_DNA"/>
</dbReference>
<organism evidence="1 2">
    <name type="scientific">Clostridium acidisoli DSM 12555</name>
    <dbReference type="NCBI Taxonomy" id="1121291"/>
    <lineage>
        <taxon>Bacteria</taxon>
        <taxon>Bacillati</taxon>
        <taxon>Bacillota</taxon>
        <taxon>Clostridia</taxon>
        <taxon>Eubacteriales</taxon>
        <taxon>Clostridiaceae</taxon>
        <taxon>Clostridium</taxon>
    </lineage>
</organism>
<reference evidence="1 2" key="1">
    <citation type="submission" date="2017-04" db="EMBL/GenBank/DDBJ databases">
        <authorList>
            <person name="Afonso C.L."/>
            <person name="Miller P.J."/>
            <person name="Scott M.A."/>
            <person name="Spackman E."/>
            <person name="Goraichik I."/>
            <person name="Dimitrov K.M."/>
            <person name="Suarez D.L."/>
            <person name="Swayne D.E."/>
        </authorList>
    </citation>
    <scope>NUCLEOTIDE SEQUENCE [LARGE SCALE GENOMIC DNA]</scope>
    <source>
        <strain evidence="1 2">DSM 12555</strain>
    </source>
</reference>
<sequence length="98" mass="11081">MTWTLAGKVIAPPIVRDNTDVEISFDEFIMVGEIATTIINTYILLNTNANYAGIRGLLQASHDIYMHDRNSEHSYIRINYNVLQNENSPIIIDAQTVD</sequence>
<name>A0A1W1WXB3_9CLOT</name>